<dbReference type="EMBL" id="LT629710">
    <property type="protein sequence ID" value="SDO60222.1"/>
    <property type="molecule type" value="Genomic_DNA"/>
</dbReference>
<reference evidence="2 3" key="1">
    <citation type="submission" date="2016-10" db="EMBL/GenBank/DDBJ databases">
        <authorList>
            <person name="de Groot N.N."/>
        </authorList>
    </citation>
    <scope>NUCLEOTIDE SEQUENCE [LARGE SCALE GENOMIC DNA]</scope>
    <source>
        <strain evidence="3">P4-7,KCTC 19426,CECT 7604</strain>
    </source>
</reference>
<proteinExistence type="predicted"/>
<dbReference type="SMART" id="SM00953">
    <property type="entry name" value="RES"/>
    <property type="match status" value="1"/>
</dbReference>
<evidence type="ECO:0000313" key="2">
    <source>
        <dbReference type="EMBL" id="SDO60222.1"/>
    </source>
</evidence>
<accession>A0A1H0KWR0</accession>
<protein>
    <submittedName>
        <fullName evidence="2">RES domain-containing protein</fullName>
    </submittedName>
</protein>
<dbReference type="InterPro" id="IPR014914">
    <property type="entry name" value="RES_dom"/>
</dbReference>
<dbReference type="OrthoDB" id="3256236at2"/>
<dbReference type="Proteomes" id="UP000198741">
    <property type="component" value="Chromosome I"/>
</dbReference>
<sequence length="205" mass="22050">MVKLPRQPGTLHIDEADLGDWPHHAMVRIHGTVGALSLPWHELRHFGPTSNRFDPHPPPPGMHADFAASYVAADVDTALAEVFQDGRIIAPSAPNGPYLTVWRATRALRLLDLRGSWPLREGASHVINTGPRPVCRQWAHAIALHPIDVDGLLYTSSMTGADAAALFRPSADSFPEHPLLSLPLTDPGLAGVLDGAAARIGYALT</sequence>
<gene>
    <name evidence="2" type="ORF">SAMN04515671_1455</name>
</gene>
<dbReference type="AlphaFoldDB" id="A0A1H0KWR0"/>
<dbReference type="RefSeq" id="WP_090475383.1">
    <property type="nucleotide sequence ID" value="NZ_LT629710.1"/>
</dbReference>
<evidence type="ECO:0000259" key="1">
    <source>
        <dbReference type="SMART" id="SM00953"/>
    </source>
</evidence>
<keyword evidence="3" id="KW-1185">Reference proteome</keyword>
<organism evidence="2 3">
    <name type="scientific">Nakamurella panacisegetis</name>
    <dbReference type="NCBI Taxonomy" id="1090615"/>
    <lineage>
        <taxon>Bacteria</taxon>
        <taxon>Bacillati</taxon>
        <taxon>Actinomycetota</taxon>
        <taxon>Actinomycetes</taxon>
        <taxon>Nakamurellales</taxon>
        <taxon>Nakamurellaceae</taxon>
        <taxon>Nakamurella</taxon>
    </lineage>
</organism>
<dbReference type="STRING" id="1090615.SAMN04515671_1455"/>
<dbReference type="Pfam" id="PF08808">
    <property type="entry name" value="RES"/>
    <property type="match status" value="1"/>
</dbReference>
<evidence type="ECO:0000313" key="3">
    <source>
        <dbReference type="Proteomes" id="UP000198741"/>
    </source>
</evidence>
<feature type="domain" description="RES" evidence="1">
    <location>
        <begin position="53"/>
        <end position="178"/>
    </location>
</feature>
<name>A0A1H0KWR0_9ACTN</name>